<keyword evidence="2" id="KW-1185">Reference proteome</keyword>
<dbReference type="Proteomes" id="UP001319874">
    <property type="component" value="Chromosome 4"/>
</dbReference>
<reference evidence="1 2" key="1">
    <citation type="journal article" date="2022" name="Front. Microbiol.">
        <title>Identification and characterization of a novel class of self-sufficient cytochrome P450 hydroxylase involved in cyclohexanecarboxylate degradation in Paraburkholderia terrae strain KU-64.</title>
        <authorList>
            <person name="Yamamoto T."/>
            <person name="Hasegawa Y."/>
            <person name="Iwaki H."/>
        </authorList>
    </citation>
    <scope>NUCLEOTIDE SEQUENCE [LARGE SCALE GENOMIC DNA]</scope>
    <source>
        <strain evidence="1 2">KU-64</strain>
    </source>
</reference>
<dbReference type="EMBL" id="AP024958">
    <property type="protein sequence ID" value="BCZ84793.1"/>
    <property type="molecule type" value="Genomic_DNA"/>
</dbReference>
<evidence type="ECO:0000313" key="1">
    <source>
        <dbReference type="EMBL" id="BCZ84793.1"/>
    </source>
</evidence>
<proteinExistence type="predicted"/>
<name>A0ABM7U0U2_9BURK</name>
<evidence type="ECO:0000313" key="2">
    <source>
        <dbReference type="Proteomes" id="UP001319874"/>
    </source>
</evidence>
<gene>
    <name evidence="1" type="ORF">PTKU64_84680</name>
</gene>
<protein>
    <submittedName>
        <fullName evidence="1">Uncharacterized protein</fullName>
    </submittedName>
</protein>
<organism evidence="1 2">
    <name type="scientific">Paraburkholderia terrae</name>
    <dbReference type="NCBI Taxonomy" id="311230"/>
    <lineage>
        <taxon>Bacteria</taxon>
        <taxon>Pseudomonadati</taxon>
        <taxon>Pseudomonadota</taxon>
        <taxon>Betaproteobacteria</taxon>
        <taxon>Burkholderiales</taxon>
        <taxon>Burkholderiaceae</taxon>
        <taxon>Paraburkholderia</taxon>
    </lineage>
</organism>
<sequence length="45" mass="5501">MQPLFNILEKQPKGIEVSRYRSRASVTLLYQTFHKELLQQLRKRR</sequence>
<accession>A0ABM7U0U2</accession>